<gene>
    <name evidence="9" type="ORF">IV203_010002</name>
</gene>
<reference evidence="9" key="1">
    <citation type="journal article" date="2021" name="Sci. Rep.">
        <title>Diploid genomic architecture of Nitzschia inconspicua, an elite biomass production diatom.</title>
        <authorList>
            <person name="Oliver A."/>
            <person name="Podell S."/>
            <person name="Pinowska A."/>
            <person name="Traller J.C."/>
            <person name="Smith S.R."/>
            <person name="McClure R."/>
            <person name="Beliaev A."/>
            <person name="Bohutskyi P."/>
            <person name="Hill E.A."/>
            <person name="Rabines A."/>
            <person name="Zheng H."/>
            <person name="Allen L.Z."/>
            <person name="Kuo A."/>
            <person name="Grigoriev I.V."/>
            <person name="Allen A.E."/>
            <person name="Hazlebeck D."/>
            <person name="Allen E.E."/>
        </authorList>
    </citation>
    <scope>NUCLEOTIDE SEQUENCE</scope>
    <source>
        <strain evidence="9">Hildebrandi</strain>
    </source>
</reference>
<dbReference type="GO" id="GO:0012505">
    <property type="term" value="C:endomembrane system"/>
    <property type="evidence" value="ECO:0007669"/>
    <property type="project" value="TreeGrafter"/>
</dbReference>
<comment type="pathway">
    <text evidence="1">Protein modification; protein ubiquitination.</text>
</comment>
<dbReference type="Pfam" id="PF12678">
    <property type="entry name" value="zf-rbx1"/>
    <property type="match status" value="1"/>
</dbReference>
<evidence type="ECO:0000313" key="9">
    <source>
        <dbReference type="EMBL" id="KAG7350642.1"/>
    </source>
</evidence>
<evidence type="ECO:0000256" key="4">
    <source>
        <dbReference type="ARBA" id="ARBA00022786"/>
    </source>
</evidence>
<feature type="compositionally biased region" description="Polar residues" evidence="7">
    <location>
        <begin position="459"/>
        <end position="468"/>
    </location>
</feature>
<reference evidence="9" key="2">
    <citation type="submission" date="2021-04" db="EMBL/GenBank/DDBJ databases">
        <authorList>
            <person name="Podell S."/>
        </authorList>
    </citation>
    <scope>NUCLEOTIDE SEQUENCE</scope>
    <source>
        <strain evidence="9">Hildebrandi</strain>
    </source>
</reference>
<comment type="caution">
    <text evidence="9">The sequence shown here is derived from an EMBL/GenBank/DDBJ whole genome shotgun (WGS) entry which is preliminary data.</text>
</comment>
<dbReference type="AlphaFoldDB" id="A0A9K3KVL4"/>
<evidence type="ECO:0000256" key="7">
    <source>
        <dbReference type="SAM" id="MobiDB-lite"/>
    </source>
</evidence>
<feature type="domain" description="RING-type" evidence="8">
    <location>
        <begin position="7"/>
        <end position="72"/>
    </location>
</feature>
<dbReference type="PROSITE" id="PS50089">
    <property type="entry name" value="ZF_RING_2"/>
    <property type="match status" value="1"/>
</dbReference>
<evidence type="ECO:0000256" key="5">
    <source>
        <dbReference type="ARBA" id="ARBA00022833"/>
    </source>
</evidence>
<keyword evidence="3 6" id="KW-0863">Zinc-finger</keyword>
<keyword evidence="10" id="KW-1185">Reference proteome</keyword>
<feature type="compositionally biased region" description="Acidic residues" evidence="7">
    <location>
        <begin position="98"/>
        <end position="107"/>
    </location>
</feature>
<feature type="region of interest" description="Disordered" evidence="7">
    <location>
        <begin position="98"/>
        <end position="129"/>
    </location>
</feature>
<evidence type="ECO:0000259" key="8">
    <source>
        <dbReference type="PROSITE" id="PS50089"/>
    </source>
</evidence>
<feature type="region of interest" description="Disordered" evidence="7">
    <location>
        <begin position="444"/>
        <end position="491"/>
    </location>
</feature>
<organism evidence="9 10">
    <name type="scientific">Nitzschia inconspicua</name>
    <dbReference type="NCBI Taxonomy" id="303405"/>
    <lineage>
        <taxon>Eukaryota</taxon>
        <taxon>Sar</taxon>
        <taxon>Stramenopiles</taxon>
        <taxon>Ochrophyta</taxon>
        <taxon>Bacillariophyta</taxon>
        <taxon>Bacillariophyceae</taxon>
        <taxon>Bacillariophycidae</taxon>
        <taxon>Bacillariales</taxon>
        <taxon>Bacillariaceae</taxon>
        <taxon>Nitzschia</taxon>
    </lineage>
</organism>
<dbReference type="OrthoDB" id="8062037at2759"/>
<dbReference type="GO" id="GO:0008270">
    <property type="term" value="F:zinc ion binding"/>
    <property type="evidence" value="ECO:0007669"/>
    <property type="project" value="UniProtKB-KW"/>
</dbReference>
<evidence type="ECO:0000313" key="10">
    <source>
        <dbReference type="Proteomes" id="UP000693970"/>
    </source>
</evidence>
<keyword evidence="2" id="KW-0479">Metal-binding</keyword>
<dbReference type="Proteomes" id="UP000693970">
    <property type="component" value="Unassembled WGS sequence"/>
</dbReference>
<dbReference type="PANTHER" id="PTHR22763">
    <property type="entry name" value="RING ZINC FINGER PROTEIN"/>
    <property type="match status" value="1"/>
</dbReference>
<keyword evidence="4" id="KW-0833">Ubl conjugation pathway</keyword>
<dbReference type="InterPro" id="IPR050731">
    <property type="entry name" value="HRD1_E3_ubiq-ligases"/>
</dbReference>
<feature type="region of interest" description="Disordered" evidence="7">
    <location>
        <begin position="165"/>
        <end position="215"/>
    </location>
</feature>
<feature type="compositionally biased region" description="Low complexity" evidence="7">
    <location>
        <begin position="197"/>
        <end position="207"/>
    </location>
</feature>
<dbReference type="SMART" id="SM00184">
    <property type="entry name" value="RING"/>
    <property type="match status" value="1"/>
</dbReference>
<evidence type="ECO:0000256" key="1">
    <source>
        <dbReference type="ARBA" id="ARBA00004906"/>
    </source>
</evidence>
<dbReference type="InterPro" id="IPR024766">
    <property type="entry name" value="Znf_RING_H2"/>
</dbReference>
<evidence type="ECO:0000256" key="6">
    <source>
        <dbReference type="PROSITE-ProRule" id="PRU00175"/>
    </source>
</evidence>
<dbReference type="GO" id="GO:0043161">
    <property type="term" value="P:proteasome-mediated ubiquitin-dependent protein catabolic process"/>
    <property type="evidence" value="ECO:0007669"/>
    <property type="project" value="TreeGrafter"/>
</dbReference>
<protein>
    <submittedName>
        <fullName evidence="9">Ring finger domain containing protein</fullName>
    </submittedName>
</protein>
<evidence type="ECO:0000256" key="2">
    <source>
        <dbReference type="ARBA" id="ARBA00022723"/>
    </source>
</evidence>
<dbReference type="GO" id="GO:0061630">
    <property type="term" value="F:ubiquitin protein ligase activity"/>
    <property type="evidence" value="ECO:0007669"/>
    <property type="project" value="TreeGrafter"/>
</dbReference>
<proteinExistence type="predicted"/>
<name>A0A9K3KVL4_9STRA</name>
<dbReference type="EMBL" id="JAGRRH010000018">
    <property type="protein sequence ID" value="KAG7350642.1"/>
    <property type="molecule type" value="Genomic_DNA"/>
</dbReference>
<keyword evidence="5" id="KW-0862">Zinc</keyword>
<evidence type="ECO:0000256" key="3">
    <source>
        <dbReference type="ARBA" id="ARBA00022771"/>
    </source>
</evidence>
<dbReference type="InterPro" id="IPR001841">
    <property type="entry name" value="Znf_RING"/>
</dbReference>
<accession>A0A9K3KVL4</accession>
<sequence length="491" mass="56057">MEDTPTCPICFEKISDSPEGDLDLDVDVVEVNRNNGHKISATVPCGHIFHHDCIHKWLYSRHSHVKNCPTCNLRFDGYVDLFINPSIFGGMGLDDDVSLSSSDDDERLQENQINSEHQEDEDDDNFNPKENVTITEATAEETSNCKENRNGLSIEIVDLCRSDDEDSITVQPLAPSNPKKTMSKKRPLSSDVEKSQQRSFSSSTSSSVTNEKREEEIQRLTNIAKHHKKRSLQMQKESKQQKEQITNLLEQLKERDETVSTLKATRDNLLSDMDEVMSSLDRSRHTLLRVTGDRDSLKEENGRLKKEKDSIMFQLKTLKECHQKDLDDAWGKSMHEYRQMTAKIRELEQRQVKHTSGMDSVDAEGKTSKISKSRLQLVREFSIETNSNRKNNWSVSDERKLPSKVRIGDESTSVRKVNAAMYSSNAARMMGASSQQRERKAQLETRNAAVREMVDPPTRSISDANTKVNLPKPNRPFKRTKMPVGPFRRTS</sequence>